<sequence>STSGLGIGDFVPAATTSIPASSEQRLLLCQASEWGACSHVENAHLEEIIEDGDGVVEVKLPLVFDMIDMAVVMQDMEHLAVRWLSTGARGTTCKLLPTLNAYILTLSDQLIWQGFALPNAVRHQVFPELVEDDSEACCENLASELDEARKSVVKIVRELNRKLLKNIEGVQQRIDTEAAFLKQVGNFKCEERSECGSGDAVQDHSISAVTTKNLRKASGIIVKQMKSICETTELDSGIQTMLSAMIILLDSIKAEIDDRAHLLQEKLGEHPKKRKSDSNEVGYREGSVGFSDANYAALDDSEAGDVSKVDDTRSSIASVDGNSGQFGESCEVTDKENEDSSQFMHLLDEDYEALNKLVDNIRREARISVFNGRLKLIPAEGDSLCLGDRVAINDLLKPLLSGVESPAQIAGALRSLIPSVEMDHGFQPSGNCAKKSDKANMEKLEEFLPEIDSDEADEMDKILFHPRERSFAGGADDDDAMLNTGRFQSTVDELANDSENEDFNVDELDREIASILDEMEAESGEDRVEEMIENSSVLASLSKRAQTIDGDATNLRMNARVDSSGIEMDTFDFNDSVFSSLDVGFEKVVNAFMKNSADIVDIDEDRDAADEVDNCEVLRDKDLNQSCVGKL</sequence>
<name>A0A7R9C1C0_9CRUS</name>
<accession>A0A7R9C1C0</accession>
<proteinExistence type="predicted"/>
<dbReference type="EMBL" id="CAJPEX010006843">
    <property type="protein sequence ID" value="CAG0924218.1"/>
    <property type="molecule type" value="Genomic_DNA"/>
</dbReference>
<dbReference type="Proteomes" id="UP000678499">
    <property type="component" value="Unassembled WGS sequence"/>
</dbReference>
<evidence type="ECO:0000313" key="2">
    <source>
        <dbReference type="Proteomes" id="UP000678499"/>
    </source>
</evidence>
<reference evidence="1" key="1">
    <citation type="submission" date="2020-11" db="EMBL/GenBank/DDBJ databases">
        <authorList>
            <person name="Tran Van P."/>
        </authorList>
    </citation>
    <scope>NUCLEOTIDE SEQUENCE</scope>
</reference>
<organism evidence="1">
    <name type="scientific">Notodromas monacha</name>
    <dbReference type="NCBI Taxonomy" id="399045"/>
    <lineage>
        <taxon>Eukaryota</taxon>
        <taxon>Metazoa</taxon>
        <taxon>Ecdysozoa</taxon>
        <taxon>Arthropoda</taxon>
        <taxon>Crustacea</taxon>
        <taxon>Oligostraca</taxon>
        <taxon>Ostracoda</taxon>
        <taxon>Podocopa</taxon>
        <taxon>Podocopida</taxon>
        <taxon>Cypridocopina</taxon>
        <taxon>Cypridoidea</taxon>
        <taxon>Cyprididae</taxon>
        <taxon>Notodromas</taxon>
    </lineage>
</organism>
<dbReference type="AlphaFoldDB" id="A0A7R9C1C0"/>
<keyword evidence="2" id="KW-1185">Reference proteome</keyword>
<gene>
    <name evidence="1" type="ORF">NMOB1V02_LOCUS11674</name>
</gene>
<evidence type="ECO:0000313" key="1">
    <source>
        <dbReference type="EMBL" id="CAD7284066.1"/>
    </source>
</evidence>
<protein>
    <submittedName>
        <fullName evidence="1">Uncharacterized protein</fullName>
    </submittedName>
</protein>
<dbReference type="EMBL" id="OA888880">
    <property type="protein sequence ID" value="CAD7284066.1"/>
    <property type="molecule type" value="Genomic_DNA"/>
</dbReference>
<feature type="non-terminal residue" evidence="1">
    <location>
        <position position="1"/>
    </location>
</feature>